<sequence length="183" mass="20703">MSQHSPSQLIELPKCTESPNDEEKNFMGRTISPVENDFSSSISDSMHPITLKNSSLHNKNRKDELLLNSEDHSMGRTISQAVNDSPLSKNDSSLNKKSNHSHRRCQIGQKLLTQILDHASRSRGEFRSVSVKPNPNRINKLLLTSINGTQNPSIVFNSKNHEPLFIYHLHPFYNPSQTFTSLN</sequence>
<evidence type="ECO:0000256" key="1">
    <source>
        <dbReference type="SAM" id="MobiDB-lite"/>
    </source>
</evidence>
<gene>
    <name evidence="2" type="ORF">O181_002819</name>
</gene>
<accession>A0A9Q3GD81</accession>
<evidence type="ECO:0000313" key="3">
    <source>
        <dbReference type="Proteomes" id="UP000765509"/>
    </source>
</evidence>
<proteinExistence type="predicted"/>
<feature type="region of interest" description="Disordered" evidence="1">
    <location>
        <begin position="1"/>
        <end position="57"/>
    </location>
</feature>
<feature type="compositionally biased region" description="Low complexity" evidence="1">
    <location>
        <begin position="83"/>
        <end position="96"/>
    </location>
</feature>
<protein>
    <submittedName>
        <fullName evidence="2">Uncharacterized protein</fullName>
    </submittedName>
</protein>
<feature type="region of interest" description="Disordered" evidence="1">
    <location>
        <begin position="79"/>
        <end position="103"/>
    </location>
</feature>
<dbReference type="AlphaFoldDB" id="A0A9Q3GD81"/>
<organism evidence="2 3">
    <name type="scientific">Austropuccinia psidii MF-1</name>
    <dbReference type="NCBI Taxonomy" id="1389203"/>
    <lineage>
        <taxon>Eukaryota</taxon>
        <taxon>Fungi</taxon>
        <taxon>Dikarya</taxon>
        <taxon>Basidiomycota</taxon>
        <taxon>Pucciniomycotina</taxon>
        <taxon>Pucciniomycetes</taxon>
        <taxon>Pucciniales</taxon>
        <taxon>Sphaerophragmiaceae</taxon>
        <taxon>Austropuccinia</taxon>
    </lineage>
</organism>
<keyword evidence="3" id="KW-1185">Reference proteome</keyword>
<dbReference type="Proteomes" id="UP000765509">
    <property type="component" value="Unassembled WGS sequence"/>
</dbReference>
<comment type="caution">
    <text evidence="2">The sequence shown here is derived from an EMBL/GenBank/DDBJ whole genome shotgun (WGS) entry which is preliminary data.</text>
</comment>
<dbReference type="EMBL" id="AVOT02000485">
    <property type="protein sequence ID" value="MBW0463104.1"/>
    <property type="molecule type" value="Genomic_DNA"/>
</dbReference>
<evidence type="ECO:0000313" key="2">
    <source>
        <dbReference type="EMBL" id="MBW0463104.1"/>
    </source>
</evidence>
<name>A0A9Q3GD81_9BASI</name>
<reference evidence="2" key="1">
    <citation type="submission" date="2021-03" db="EMBL/GenBank/DDBJ databases">
        <title>Draft genome sequence of rust myrtle Austropuccinia psidii MF-1, a brazilian biotype.</title>
        <authorList>
            <person name="Quecine M.C."/>
            <person name="Pachon D.M.R."/>
            <person name="Bonatelli M.L."/>
            <person name="Correr F.H."/>
            <person name="Franceschini L.M."/>
            <person name="Leite T.F."/>
            <person name="Margarido G.R.A."/>
            <person name="Almeida C.A."/>
            <person name="Ferrarezi J.A."/>
            <person name="Labate C.A."/>
        </authorList>
    </citation>
    <scope>NUCLEOTIDE SEQUENCE</scope>
    <source>
        <strain evidence="2">MF-1</strain>
    </source>
</reference>